<evidence type="ECO:0000313" key="3">
    <source>
        <dbReference type="Proteomes" id="UP001595665"/>
    </source>
</evidence>
<protein>
    <submittedName>
        <fullName evidence="2">Uncharacterized protein</fullName>
    </submittedName>
</protein>
<reference evidence="3" key="1">
    <citation type="journal article" date="2019" name="Int. J. Syst. Evol. Microbiol.">
        <title>The Global Catalogue of Microorganisms (GCM) 10K type strain sequencing project: providing services to taxonomists for standard genome sequencing and annotation.</title>
        <authorList>
            <consortium name="The Broad Institute Genomics Platform"/>
            <consortium name="The Broad Institute Genome Sequencing Center for Infectious Disease"/>
            <person name="Wu L."/>
            <person name="Ma J."/>
        </authorList>
    </citation>
    <scope>NUCLEOTIDE SEQUENCE [LARGE SCALE GENOMIC DNA]</scope>
    <source>
        <strain evidence="3">CCM 7480</strain>
    </source>
</reference>
<keyword evidence="3" id="KW-1185">Reference proteome</keyword>
<organism evidence="2 3">
    <name type="scientific">Massilia haematophila</name>
    <dbReference type="NCBI Taxonomy" id="457923"/>
    <lineage>
        <taxon>Bacteria</taxon>
        <taxon>Pseudomonadati</taxon>
        <taxon>Pseudomonadota</taxon>
        <taxon>Betaproteobacteria</taxon>
        <taxon>Burkholderiales</taxon>
        <taxon>Oxalobacteraceae</taxon>
        <taxon>Telluria group</taxon>
        <taxon>Massilia</taxon>
    </lineage>
</organism>
<feature type="region of interest" description="Disordered" evidence="1">
    <location>
        <begin position="101"/>
        <end position="120"/>
    </location>
</feature>
<dbReference type="EMBL" id="JBHRVV010000001">
    <property type="protein sequence ID" value="MFC3456638.1"/>
    <property type="molecule type" value="Genomic_DNA"/>
</dbReference>
<dbReference type="RefSeq" id="WP_379732700.1">
    <property type="nucleotide sequence ID" value="NZ_JBHRVV010000001.1"/>
</dbReference>
<dbReference type="Gene3D" id="3.40.50.2000">
    <property type="entry name" value="Glycogen Phosphorylase B"/>
    <property type="match status" value="1"/>
</dbReference>
<dbReference type="Proteomes" id="UP001595665">
    <property type="component" value="Unassembled WGS sequence"/>
</dbReference>
<comment type="caution">
    <text evidence="2">The sequence shown here is derived from an EMBL/GenBank/DDBJ whole genome shotgun (WGS) entry which is preliminary data.</text>
</comment>
<name>A0ABV7PBZ0_9BURK</name>
<evidence type="ECO:0000256" key="1">
    <source>
        <dbReference type="SAM" id="MobiDB-lite"/>
    </source>
</evidence>
<gene>
    <name evidence="2" type="ORF">ACFOPH_00005</name>
</gene>
<sequence length="120" mass="13277">MPFAINEATRFISPTKVLEYMAAELPIVSTRSRTWWDPTAGWWRSPTAPMHSGRPAPPRLALAPSDREAKAAAMREQVARGLVWSARPRRWRPCSTPRLCQAAQGDEEAASAQVARPALA</sequence>
<proteinExistence type="predicted"/>
<evidence type="ECO:0000313" key="2">
    <source>
        <dbReference type="EMBL" id="MFC3456638.1"/>
    </source>
</evidence>
<accession>A0ABV7PBZ0</accession>